<evidence type="ECO:0000256" key="2">
    <source>
        <dbReference type="ARBA" id="ARBA00022839"/>
    </source>
</evidence>
<keyword evidence="2 4" id="KW-0269">Exonuclease</keyword>
<dbReference type="Gene3D" id="3.30.420.10">
    <property type="entry name" value="Ribonuclease H-like superfamily/Ribonuclease H"/>
    <property type="match status" value="1"/>
</dbReference>
<dbReference type="EMBL" id="JAOCBE010000003">
    <property type="protein sequence ID" value="MDH0971163.1"/>
    <property type="molecule type" value="Genomic_DNA"/>
</dbReference>
<dbReference type="InterPro" id="IPR012337">
    <property type="entry name" value="RNaseH-like_sf"/>
</dbReference>
<keyword evidence="1" id="KW-0540">Nuclease</keyword>
<dbReference type="Proteomes" id="UP001159915">
    <property type="component" value="Unassembled WGS sequence"/>
</dbReference>
<protein>
    <submittedName>
        <fullName evidence="4">3'-5' exonuclease</fullName>
    </submittedName>
</protein>
<evidence type="ECO:0000259" key="3">
    <source>
        <dbReference type="SMART" id="SM00479"/>
    </source>
</evidence>
<reference evidence="4" key="1">
    <citation type="submission" date="2022-09" db="EMBL/GenBank/DDBJ databases">
        <title>Intensive care unit water sources are persistently colonized with multi-drug resistant bacteria and are the site of extensive horizontal gene transfer of antibiotic resistance genes.</title>
        <authorList>
            <person name="Diorio-Toth L."/>
        </authorList>
    </citation>
    <scope>NUCLEOTIDE SEQUENCE</scope>
    <source>
        <strain evidence="4">GD03920</strain>
    </source>
</reference>
<evidence type="ECO:0000256" key="1">
    <source>
        <dbReference type="ARBA" id="ARBA00022722"/>
    </source>
</evidence>
<evidence type="ECO:0000313" key="4">
    <source>
        <dbReference type="EMBL" id="MDH0971163.1"/>
    </source>
</evidence>
<dbReference type="InterPro" id="IPR013520">
    <property type="entry name" value="Ribonucl_H"/>
</dbReference>
<comment type="caution">
    <text evidence="4">The sequence shown here is derived from an EMBL/GenBank/DDBJ whole genome shotgun (WGS) entry which is preliminary data.</text>
</comment>
<dbReference type="InterPro" id="IPR036397">
    <property type="entry name" value="RNaseH_sf"/>
</dbReference>
<dbReference type="GO" id="GO:0006259">
    <property type="term" value="P:DNA metabolic process"/>
    <property type="evidence" value="ECO:0007669"/>
    <property type="project" value="UniProtKB-ARBA"/>
</dbReference>
<dbReference type="GO" id="GO:0004527">
    <property type="term" value="F:exonuclease activity"/>
    <property type="evidence" value="ECO:0007669"/>
    <property type="project" value="UniProtKB-KW"/>
</dbReference>
<feature type="domain" description="Exonuclease" evidence="3">
    <location>
        <begin position="7"/>
        <end position="182"/>
    </location>
</feature>
<dbReference type="SMART" id="SM00479">
    <property type="entry name" value="EXOIII"/>
    <property type="match status" value="1"/>
</dbReference>
<organism evidence="4 5">
    <name type="scientific">Acinetobacter johnsonii</name>
    <dbReference type="NCBI Taxonomy" id="40214"/>
    <lineage>
        <taxon>Bacteria</taxon>
        <taxon>Pseudomonadati</taxon>
        <taxon>Pseudomonadota</taxon>
        <taxon>Gammaproteobacteria</taxon>
        <taxon>Moraxellales</taxon>
        <taxon>Moraxellaceae</taxon>
        <taxon>Acinetobacter</taxon>
    </lineage>
</organism>
<keyword evidence="2 4" id="KW-0378">Hydrolase</keyword>
<dbReference type="SUPFAM" id="SSF53098">
    <property type="entry name" value="Ribonuclease H-like"/>
    <property type="match status" value="1"/>
</dbReference>
<dbReference type="RefSeq" id="WP_279671784.1">
    <property type="nucleotide sequence ID" value="NZ_JAOCBE010000003.1"/>
</dbReference>
<name>A0AA42SQS1_ACIJO</name>
<dbReference type="GO" id="GO:0003676">
    <property type="term" value="F:nucleic acid binding"/>
    <property type="evidence" value="ECO:0007669"/>
    <property type="project" value="InterPro"/>
</dbReference>
<dbReference type="CDD" id="cd06127">
    <property type="entry name" value="DEDDh"/>
    <property type="match status" value="1"/>
</dbReference>
<accession>A0AA42SQS1</accession>
<dbReference type="AlphaFoldDB" id="A0AA42SQS1"/>
<dbReference type="Pfam" id="PF00929">
    <property type="entry name" value="RNase_T"/>
    <property type="match status" value="1"/>
</dbReference>
<proteinExistence type="predicted"/>
<sequence length="183" mass="20615">MAARKEIFVSVDIEASGPIPGKYSMLSIGACVTSKPSEQFHCYLKPISNDFIPEAIEVTGLSLEKLHKEGLEPIDAMTQLKTWLESLLGKEENIVFVGFNASFDWSFINYYFHQFLGENPFGIAALDIKSMYFGTANHTWESTRSSEIAKVVKPHNSGDHNALHDAIYQAELFELIRRKLIVK</sequence>
<gene>
    <name evidence="4" type="ORF">N5C10_18680</name>
</gene>
<evidence type="ECO:0000313" key="5">
    <source>
        <dbReference type="Proteomes" id="UP001159915"/>
    </source>
</evidence>